<feature type="binding site" evidence="2">
    <location>
        <position position="68"/>
    </location>
    <ligand>
        <name>Fe cation</name>
        <dbReference type="ChEBI" id="CHEBI:24875"/>
    </ligand>
</feature>
<dbReference type="Pfam" id="PF02678">
    <property type="entry name" value="Pirin"/>
    <property type="match status" value="1"/>
</dbReference>
<feature type="binding site" evidence="2">
    <location>
        <position position="112"/>
    </location>
    <ligand>
        <name>Fe cation</name>
        <dbReference type="ChEBI" id="CHEBI:24875"/>
    </ligand>
</feature>
<comment type="caution">
    <text evidence="6">The sequence shown here is derived from an EMBL/GenBank/DDBJ whole genome shotgun (WGS) entry which is preliminary data.</text>
</comment>
<dbReference type="InterPro" id="IPR011051">
    <property type="entry name" value="RmlC_Cupin_sf"/>
</dbReference>
<accession>A0A3B0C7Q9</accession>
<organism evidence="6 7">
    <name type="scientific">Paenibacillus ginsengarvi</name>
    <dbReference type="NCBI Taxonomy" id="400777"/>
    <lineage>
        <taxon>Bacteria</taxon>
        <taxon>Bacillati</taxon>
        <taxon>Bacillota</taxon>
        <taxon>Bacilli</taxon>
        <taxon>Bacillales</taxon>
        <taxon>Paenibacillaceae</taxon>
        <taxon>Paenibacillus</taxon>
    </lineage>
</organism>
<reference evidence="6 7" key="1">
    <citation type="journal article" date="2007" name="Int. J. Syst. Evol. Microbiol.">
        <title>Paenibacillus ginsengarvi sp. nov., isolated from soil from ginseng cultivation.</title>
        <authorList>
            <person name="Yoon M.H."/>
            <person name="Ten L.N."/>
            <person name="Im W.T."/>
        </authorList>
    </citation>
    <scope>NUCLEOTIDE SEQUENCE [LARGE SCALE GENOMIC DNA]</scope>
    <source>
        <strain evidence="6 7">KCTC 13059</strain>
    </source>
</reference>
<dbReference type="InterPro" id="IPR014710">
    <property type="entry name" value="RmlC-like_jellyroll"/>
</dbReference>
<dbReference type="InterPro" id="IPR003829">
    <property type="entry name" value="Pirin_N_dom"/>
</dbReference>
<evidence type="ECO:0000313" key="6">
    <source>
        <dbReference type="EMBL" id="RKN82073.1"/>
    </source>
</evidence>
<name>A0A3B0C7Q9_9BACL</name>
<keyword evidence="2" id="KW-0408">Iron</keyword>
<keyword evidence="2" id="KW-0479">Metal-binding</keyword>
<dbReference type="AlphaFoldDB" id="A0A3B0C7Q9"/>
<dbReference type="OrthoDB" id="321327at2"/>
<dbReference type="CDD" id="cd02909">
    <property type="entry name" value="cupin_pirin_N"/>
    <property type="match status" value="1"/>
</dbReference>
<dbReference type="EMBL" id="RBAH01000012">
    <property type="protein sequence ID" value="RKN82073.1"/>
    <property type="molecule type" value="Genomic_DNA"/>
</dbReference>
<evidence type="ECO:0000256" key="3">
    <source>
        <dbReference type="RuleBase" id="RU003457"/>
    </source>
</evidence>
<evidence type="ECO:0000256" key="2">
    <source>
        <dbReference type="PIRSR" id="PIRSR006232-1"/>
    </source>
</evidence>
<feature type="domain" description="Pirin C-terminal" evidence="5">
    <location>
        <begin position="188"/>
        <end position="290"/>
    </location>
</feature>
<feature type="domain" description="Pirin N-terminal" evidence="4">
    <location>
        <begin position="24"/>
        <end position="132"/>
    </location>
</feature>
<sequence>MTTTFRSIEGTFHGAPAHMVGDGFRVSNYFPSGTNFGQRFSPFILLDYNAPFAFPPSDEVKGVGAHPHRGFETVSIAYEGSVEHHDSFGNHGIVGPGDVQWMTAGSGLLHKEYHSKEFSKSGGTFHFIQLWVNLPRAYKMHEPRYQELLKKNMGNVQLPDDGGTVRIIAGDYEGVKGPALTFTPIHLFDIAFKAGGKSRFALPQTYNTAAMVLKGSATINELKQASAGDFVLFANEPGDIMIEGHTDDTLVLVLSGEPIHEPVFQHGPFVMNSREEIIQAFQDFQAGKMGNPDF</sequence>
<dbReference type="Proteomes" id="UP000282311">
    <property type="component" value="Unassembled WGS sequence"/>
</dbReference>
<feature type="binding site" evidence="2">
    <location>
        <position position="66"/>
    </location>
    <ligand>
        <name>Fe cation</name>
        <dbReference type="ChEBI" id="CHEBI:24875"/>
    </ligand>
</feature>
<keyword evidence="7" id="KW-1185">Reference proteome</keyword>
<dbReference type="RefSeq" id="WP_120748456.1">
    <property type="nucleotide sequence ID" value="NZ_RBAH01000012.1"/>
</dbReference>
<dbReference type="GO" id="GO:0046872">
    <property type="term" value="F:metal ion binding"/>
    <property type="evidence" value="ECO:0007669"/>
    <property type="project" value="UniProtKB-KW"/>
</dbReference>
<dbReference type="Gene3D" id="2.60.120.10">
    <property type="entry name" value="Jelly Rolls"/>
    <property type="match status" value="2"/>
</dbReference>
<dbReference type="SUPFAM" id="SSF51182">
    <property type="entry name" value="RmlC-like cupins"/>
    <property type="match status" value="1"/>
</dbReference>
<evidence type="ECO:0000259" key="5">
    <source>
        <dbReference type="Pfam" id="PF05726"/>
    </source>
</evidence>
<dbReference type="InterPro" id="IPR008778">
    <property type="entry name" value="Pirin_C_dom"/>
</dbReference>
<dbReference type="InterPro" id="IPR012093">
    <property type="entry name" value="Pirin"/>
</dbReference>
<gene>
    <name evidence="6" type="ORF">D7M11_17055</name>
</gene>
<dbReference type="PANTHER" id="PTHR43594:SF1">
    <property type="entry name" value="QUERCETIN 2,3-DIOXYGENASE PA2418-RELATED"/>
    <property type="match status" value="1"/>
</dbReference>
<dbReference type="CDD" id="cd02247">
    <property type="entry name" value="cupin_pirin_C"/>
    <property type="match status" value="1"/>
</dbReference>
<evidence type="ECO:0000259" key="4">
    <source>
        <dbReference type="Pfam" id="PF02678"/>
    </source>
</evidence>
<feature type="binding site" evidence="2">
    <location>
        <position position="110"/>
    </location>
    <ligand>
        <name>Fe cation</name>
        <dbReference type="ChEBI" id="CHEBI:24875"/>
    </ligand>
</feature>
<comment type="similarity">
    <text evidence="1 3">Belongs to the pirin family.</text>
</comment>
<comment type="cofactor">
    <cofactor evidence="2">
        <name>Fe cation</name>
        <dbReference type="ChEBI" id="CHEBI:24875"/>
    </cofactor>
    <text evidence="2">Binds 1 Fe cation per subunit.</text>
</comment>
<proteinExistence type="inferred from homology"/>
<dbReference type="PIRSF" id="PIRSF006232">
    <property type="entry name" value="Pirin"/>
    <property type="match status" value="1"/>
</dbReference>
<protein>
    <submittedName>
        <fullName evidence="6">Pirin family protein</fullName>
    </submittedName>
</protein>
<dbReference type="Pfam" id="PF05726">
    <property type="entry name" value="Pirin_C"/>
    <property type="match status" value="1"/>
</dbReference>
<dbReference type="InterPro" id="IPR053186">
    <property type="entry name" value="QDO-related"/>
</dbReference>
<evidence type="ECO:0000313" key="7">
    <source>
        <dbReference type="Proteomes" id="UP000282311"/>
    </source>
</evidence>
<dbReference type="PANTHER" id="PTHR43594">
    <property type="entry name" value="QUERCETIN 2,3-DIOXYGENASE"/>
    <property type="match status" value="1"/>
</dbReference>
<evidence type="ECO:0000256" key="1">
    <source>
        <dbReference type="ARBA" id="ARBA00008416"/>
    </source>
</evidence>